<comment type="caution">
    <text evidence="1">The sequence shown here is derived from an EMBL/GenBank/DDBJ whole genome shotgun (WGS) entry which is preliminary data.</text>
</comment>
<dbReference type="AlphaFoldDB" id="A0A1A7BVM3"/>
<dbReference type="OrthoDB" id="8702257at2"/>
<gene>
    <name evidence="1" type="ORF">ASR47_1003273</name>
</gene>
<dbReference type="PATRIC" id="fig|1747903.4.peg.1134"/>
<evidence type="ECO:0000313" key="1">
    <source>
        <dbReference type="EMBL" id="OBV37611.1"/>
    </source>
</evidence>
<accession>A0A1A7BVM3</accession>
<evidence type="ECO:0000313" key="2">
    <source>
        <dbReference type="Proteomes" id="UP000092713"/>
    </source>
</evidence>
<name>A0A1A7BVM3_9BURK</name>
<proteinExistence type="predicted"/>
<sequence>MGYANKPELAVVGIETSKLHLKAVLLRDGALLCKVLENDMAGYRWLRSWLQKNEVDVAGLRVCLRLDAPHSDITARSLALMGMQVCDAPPAALAQFARDHGLDVQGMGAVLLAHYAAAAQPPRWTPPPPAYMELRLWLQRLQAVQAVRRQEATRLDGHLQAGQQALHALLQQQIACLDQQIAEHEEVILAHLRRHPNLDQPPELAGQHQRVARLAFPAEKATRL</sequence>
<dbReference type="EMBL" id="LOCQ01000060">
    <property type="protein sequence ID" value="OBV37611.1"/>
    <property type="molecule type" value="Genomic_DNA"/>
</dbReference>
<dbReference type="STRING" id="1747903.ASR47_1003273"/>
<reference evidence="1 2" key="1">
    <citation type="submission" date="2016-04" db="EMBL/GenBank/DDBJ databases">
        <title>Draft genome sequence of Janthinobacterium psychrotolerans sp. nov., isolated from freshwater sediments in Denmark.</title>
        <authorList>
            <person name="Gong X."/>
            <person name="Skrivergaard S."/>
            <person name="Korsgaard B.S."/>
            <person name="Schreiber L."/>
            <person name="Marshall I.P."/>
            <person name="Finster K."/>
            <person name="Schramm A."/>
        </authorList>
    </citation>
    <scope>NUCLEOTIDE SEQUENCE [LARGE SCALE GENOMIC DNA]</scope>
    <source>
        <strain evidence="1 2">S3-2</strain>
    </source>
</reference>
<organism evidence="1 2">
    <name type="scientific">Janthinobacterium psychrotolerans</name>
    <dbReference type="NCBI Taxonomy" id="1747903"/>
    <lineage>
        <taxon>Bacteria</taxon>
        <taxon>Pseudomonadati</taxon>
        <taxon>Pseudomonadota</taxon>
        <taxon>Betaproteobacteria</taxon>
        <taxon>Burkholderiales</taxon>
        <taxon>Oxalobacteraceae</taxon>
        <taxon>Janthinobacterium</taxon>
    </lineage>
</organism>
<dbReference type="Proteomes" id="UP000092713">
    <property type="component" value="Unassembled WGS sequence"/>
</dbReference>
<dbReference type="RefSeq" id="WP_065309834.1">
    <property type="nucleotide sequence ID" value="NZ_LOCQ01000060.1"/>
</dbReference>
<keyword evidence="2" id="KW-1185">Reference proteome</keyword>
<protein>
    <submittedName>
        <fullName evidence="1">Transposase</fullName>
    </submittedName>
</protein>